<dbReference type="Proteomes" id="UP000824139">
    <property type="component" value="Unassembled WGS sequence"/>
</dbReference>
<comment type="caution">
    <text evidence="1">The sequence shown here is derived from an EMBL/GenBank/DDBJ whole genome shotgun (WGS) entry which is preliminary data.</text>
</comment>
<dbReference type="EMBL" id="DVJO01000058">
    <property type="protein sequence ID" value="HIS82503.1"/>
    <property type="molecule type" value="Genomic_DNA"/>
</dbReference>
<gene>
    <name evidence="1" type="ORF">IAD41_02715</name>
</gene>
<reference evidence="1" key="1">
    <citation type="submission" date="2020-10" db="EMBL/GenBank/DDBJ databases">
        <authorList>
            <person name="Gilroy R."/>
        </authorList>
    </citation>
    <scope>NUCLEOTIDE SEQUENCE</scope>
    <source>
        <strain evidence="1">CHK152-2994</strain>
    </source>
</reference>
<dbReference type="AlphaFoldDB" id="A0A9D1FV52"/>
<accession>A0A9D1FV52</accession>
<name>A0A9D1FV52_9BACT</name>
<reference evidence="1" key="2">
    <citation type="journal article" date="2021" name="PeerJ">
        <title>Extensive microbial diversity within the chicken gut microbiome revealed by metagenomics and culture.</title>
        <authorList>
            <person name="Gilroy R."/>
            <person name="Ravi A."/>
            <person name="Getino M."/>
            <person name="Pursley I."/>
            <person name="Horton D.L."/>
            <person name="Alikhan N.F."/>
            <person name="Baker D."/>
            <person name="Gharbi K."/>
            <person name="Hall N."/>
            <person name="Watson M."/>
            <person name="Adriaenssens E.M."/>
            <person name="Foster-Nyarko E."/>
            <person name="Jarju S."/>
            <person name="Secka A."/>
            <person name="Antonio M."/>
            <person name="Oren A."/>
            <person name="Chaudhuri R.R."/>
            <person name="La Ragione R."/>
            <person name="Hildebrand F."/>
            <person name="Pallen M.J."/>
        </authorList>
    </citation>
    <scope>NUCLEOTIDE SEQUENCE</scope>
    <source>
        <strain evidence="1">CHK152-2994</strain>
    </source>
</reference>
<protein>
    <submittedName>
        <fullName evidence="1">Uncharacterized protein</fullName>
    </submittedName>
</protein>
<proteinExistence type="predicted"/>
<organism evidence="1 2">
    <name type="scientific">Candidatus Scatenecus faecavium</name>
    <dbReference type="NCBI Taxonomy" id="2840915"/>
    <lineage>
        <taxon>Bacteria</taxon>
        <taxon>Candidatus Scatenecus</taxon>
    </lineage>
</organism>
<sequence length="117" mass="13507">MSDEKINKFLEELAISTMWADDFASAIKTEKDFEVIKAAASLKNKNGERLYDNFQLFQFLGDDKELKLALAEKFLRENPEFTHKNYNMPVINYIIKNKLSDADIDAIIKNADRSNIV</sequence>
<evidence type="ECO:0000313" key="1">
    <source>
        <dbReference type="EMBL" id="HIS82503.1"/>
    </source>
</evidence>
<evidence type="ECO:0000313" key="2">
    <source>
        <dbReference type="Proteomes" id="UP000824139"/>
    </source>
</evidence>